<dbReference type="Pfam" id="PF00255">
    <property type="entry name" value="GSHPx"/>
    <property type="match status" value="1"/>
</dbReference>
<evidence type="ECO:0000313" key="5">
    <source>
        <dbReference type="EMBL" id="CAB4162711.1"/>
    </source>
</evidence>
<name>A0A6J5NZX3_9CAUD</name>
<evidence type="ECO:0000256" key="2">
    <source>
        <dbReference type="ARBA" id="ARBA00022559"/>
    </source>
</evidence>
<accession>A0A6J5NZX3</accession>
<evidence type="ECO:0000256" key="1">
    <source>
        <dbReference type="ARBA" id="ARBA00006926"/>
    </source>
</evidence>
<sequence length="204" mass="22862">MIERNELPTLQTFEESLYDISVNSINGEQNILSKYKGKVTLITNVTGECANSAQYPIIESLYHEYKDLGFEVLAVPSTDFCEFAYGEFADTSATAENMRAHMQNHYKTDLPYTEMVTIKKDEEAGSVPHKLYEILQFGGFPANGGPVQGNFEKFIISRDGKKMYRFCNSDLLDLAFDAGNRKTNSNQALINVKAAIEVMLEGLV</sequence>
<proteinExistence type="inferred from homology"/>
<organism evidence="5">
    <name type="scientific">uncultured Caudovirales phage</name>
    <dbReference type="NCBI Taxonomy" id="2100421"/>
    <lineage>
        <taxon>Viruses</taxon>
        <taxon>Duplodnaviria</taxon>
        <taxon>Heunggongvirae</taxon>
        <taxon>Uroviricota</taxon>
        <taxon>Caudoviricetes</taxon>
        <taxon>Peduoviridae</taxon>
        <taxon>Maltschvirus</taxon>
        <taxon>Maltschvirus maltsch</taxon>
    </lineage>
</organism>
<dbReference type="PANTHER" id="PTHR11592:SF78">
    <property type="entry name" value="GLUTATHIONE PEROXIDASE"/>
    <property type="match status" value="1"/>
</dbReference>
<dbReference type="InterPro" id="IPR036249">
    <property type="entry name" value="Thioredoxin-like_sf"/>
</dbReference>
<dbReference type="PANTHER" id="PTHR11592">
    <property type="entry name" value="GLUTATHIONE PEROXIDASE"/>
    <property type="match status" value="1"/>
</dbReference>
<keyword evidence="3" id="KW-0560">Oxidoreductase</keyword>
<dbReference type="GO" id="GO:0004601">
    <property type="term" value="F:peroxidase activity"/>
    <property type="evidence" value="ECO:0007669"/>
    <property type="project" value="UniProtKB-KW"/>
</dbReference>
<reference evidence="5" key="1">
    <citation type="submission" date="2020-04" db="EMBL/GenBank/DDBJ databases">
        <authorList>
            <person name="Chiriac C."/>
            <person name="Salcher M."/>
            <person name="Ghai R."/>
            <person name="Kavagutti S V."/>
        </authorList>
    </citation>
    <scope>NUCLEOTIDE SEQUENCE</scope>
</reference>
<keyword evidence="2 5" id="KW-0575">Peroxidase</keyword>
<evidence type="ECO:0000313" key="4">
    <source>
        <dbReference type="EMBL" id="CAB4143241.1"/>
    </source>
</evidence>
<evidence type="ECO:0000256" key="3">
    <source>
        <dbReference type="ARBA" id="ARBA00023002"/>
    </source>
</evidence>
<dbReference type="InterPro" id="IPR000889">
    <property type="entry name" value="Glutathione_peroxidase"/>
</dbReference>
<dbReference type="EMBL" id="LR796418">
    <property type="protein sequence ID" value="CAB4143241.1"/>
    <property type="molecule type" value="Genomic_DNA"/>
</dbReference>
<dbReference type="Gene3D" id="3.40.30.10">
    <property type="entry name" value="Glutaredoxin"/>
    <property type="match status" value="1"/>
</dbReference>
<dbReference type="GO" id="GO:0006979">
    <property type="term" value="P:response to oxidative stress"/>
    <property type="evidence" value="ECO:0007669"/>
    <property type="project" value="InterPro"/>
</dbReference>
<dbReference type="PRINTS" id="PR01011">
    <property type="entry name" value="GLUTPROXDASE"/>
</dbReference>
<gene>
    <name evidence="4" type="ORF">UFOVP436_97</name>
    <name evidence="5" type="ORF">UFOVP784_97</name>
</gene>
<comment type="similarity">
    <text evidence="1">Belongs to the glutathione peroxidase family.</text>
</comment>
<dbReference type="PROSITE" id="PS51355">
    <property type="entry name" value="GLUTATHIONE_PEROXID_3"/>
    <property type="match status" value="1"/>
</dbReference>
<dbReference type="SUPFAM" id="SSF52833">
    <property type="entry name" value="Thioredoxin-like"/>
    <property type="match status" value="1"/>
</dbReference>
<protein>
    <submittedName>
        <fullName evidence="5">BtuE Glutathione peroxidase</fullName>
    </submittedName>
</protein>
<dbReference type="EMBL" id="LR796737">
    <property type="protein sequence ID" value="CAB4162711.1"/>
    <property type="molecule type" value="Genomic_DNA"/>
</dbReference>